<organism evidence="1 2">
    <name type="scientific">Leptidea sinapis</name>
    <dbReference type="NCBI Taxonomy" id="189913"/>
    <lineage>
        <taxon>Eukaryota</taxon>
        <taxon>Metazoa</taxon>
        <taxon>Ecdysozoa</taxon>
        <taxon>Arthropoda</taxon>
        <taxon>Hexapoda</taxon>
        <taxon>Insecta</taxon>
        <taxon>Pterygota</taxon>
        <taxon>Neoptera</taxon>
        <taxon>Endopterygota</taxon>
        <taxon>Lepidoptera</taxon>
        <taxon>Glossata</taxon>
        <taxon>Ditrysia</taxon>
        <taxon>Papilionoidea</taxon>
        <taxon>Pieridae</taxon>
        <taxon>Dismorphiinae</taxon>
        <taxon>Leptidea</taxon>
    </lineage>
</organism>
<keyword evidence="2" id="KW-1185">Reference proteome</keyword>
<evidence type="ECO:0000313" key="1">
    <source>
        <dbReference type="EMBL" id="VVD03122.1"/>
    </source>
</evidence>
<sequence>MFRRCPPKYRLLSDRVPGVPVGSGAMRGTTGDSQQHLEPLVLDVWIEVVGAPLRLLSRTDGNGNREPPVLWMTRSDPKRSVLVSNTSRANLELYTYIVTENDKLPFRLYLRFYDVRPPICPCVTAYESDSYRESSASSSVVEDVETGVELFLGADYGQQDYSYYKVEPSELMLERGCTTKLKVTLESSDEYIPAAGVIIRAVPVDKAGLCWCRPGVPAQFLSLVQVNRVPKLEVSCSRVYIKLSALELPMNDVLRTRKKLFIQNTGSASLEAELVTEAPWSVVVPQQQCHMRCLEKVPGADVMGLTLPPTSSAEVSMEVSVITKEVWPKPGQVYAKRRSTTSYLRCFNKHQVLLMHTAVCDRFWLRDGRRHQEDILHCHALQHVGATER</sequence>
<protein>
    <submittedName>
        <fullName evidence="1">Uncharacterized protein</fullName>
    </submittedName>
</protein>
<evidence type="ECO:0000313" key="2">
    <source>
        <dbReference type="Proteomes" id="UP000324832"/>
    </source>
</evidence>
<gene>
    <name evidence="1" type="ORF">LSINAPIS_LOCUS13177</name>
</gene>
<accession>A0A5E4R1N8</accession>
<reference evidence="1 2" key="1">
    <citation type="submission" date="2017-07" db="EMBL/GenBank/DDBJ databases">
        <authorList>
            <person name="Talla V."/>
            <person name="Backstrom N."/>
        </authorList>
    </citation>
    <scope>NUCLEOTIDE SEQUENCE [LARGE SCALE GENOMIC DNA]</scope>
</reference>
<proteinExistence type="predicted"/>
<dbReference type="Proteomes" id="UP000324832">
    <property type="component" value="Unassembled WGS sequence"/>
</dbReference>
<name>A0A5E4R1N8_9NEOP</name>
<dbReference type="EMBL" id="FZQP02006632">
    <property type="protein sequence ID" value="VVD03122.1"/>
    <property type="molecule type" value="Genomic_DNA"/>
</dbReference>
<dbReference type="AlphaFoldDB" id="A0A5E4R1N8"/>